<reference evidence="3" key="1">
    <citation type="submission" date="2008-10" db="EMBL/GenBank/DDBJ databases">
        <title>Complete sequence of Desulfovibrio vulgaris str. 'Miyazaki F'.</title>
        <authorList>
            <person name="Lucas S."/>
            <person name="Copeland A."/>
            <person name="Lapidus A."/>
            <person name="Glavina del Rio T."/>
            <person name="Dalin E."/>
            <person name="Tice H."/>
            <person name="Bruce D."/>
            <person name="Goodwin L."/>
            <person name="Pitluck S."/>
            <person name="Sims D."/>
            <person name="Brettin T."/>
            <person name="Detter J.C."/>
            <person name="Han C."/>
            <person name="Larimer F."/>
            <person name="Land M."/>
            <person name="Hauser L."/>
            <person name="Kyrpides N."/>
            <person name="Mikhailova N."/>
            <person name="Hazen T.C."/>
            <person name="Richardson P."/>
        </authorList>
    </citation>
    <scope>NUCLEOTIDE SEQUENCE</scope>
    <source>
        <strain evidence="3">Miyazaki F</strain>
    </source>
</reference>
<feature type="chain" id="PRO_5002870455" evidence="1">
    <location>
        <begin position="27"/>
        <end position="165"/>
    </location>
</feature>
<organism evidence="3">
    <name type="scientific">Nitratidesulfovibrio vulgaris (strain DSM 19637 / Miyazaki F)</name>
    <name type="common">Desulfovibrio vulgaris</name>
    <dbReference type="NCBI Taxonomy" id="883"/>
    <lineage>
        <taxon>Bacteria</taxon>
        <taxon>Pseudomonadati</taxon>
        <taxon>Thermodesulfobacteriota</taxon>
        <taxon>Desulfovibrionia</taxon>
        <taxon>Desulfovibrionales</taxon>
        <taxon>Desulfovibrionaceae</taxon>
        <taxon>Nitratidesulfovibrio</taxon>
    </lineage>
</organism>
<dbReference type="InterPro" id="IPR014710">
    <property type="entry name" value="RmlC-like_jellyroll"/>
</dbReference>
<feature type="signal peptide" evidence="1">
    <location>
        <begin position="1"/>
        <end position="26"/>
    </location>
</feature>
<dbReference type="CDD" id="cd02233">
    <property type="entry name" value="cupin_HNL-like"/>
    <property type="match status" value="1"/>
</dbReference>
<name>B8DSC7_NITV9</name>
<protein>
    <submittedName>
        <fullName evidence="3">Cupin 2 conserved barrel domain protein</fullName>
    </submittedName>
</protein>
<dbReference type="InterPro" id="IPR013096">
    <property type="entry name" value="Cupin_2"/>
</dbReference>
<dbReference type="Pfam" id="PF07883">
    <property type="entry name" value="Cupin_2"/>
    <property type="match status" value="1"/>
</dbReference>
<dbReference type="eggNOG" id="COG1917">
    <property type="taxonomic scope" value="Bacteria"/>
</dbReference>
<dbReference type="InterPro" id="IPR047263">
    <property type="entry name" value="HNL-like_cupin"/>
</dbReference>
<dbReference type="PANTHER" id="PTHR43698">
    <property type="entry name" value="RIBD C-TERMINAL DOMAIN CONTAINING PROTEIN"/>
    <property type="match status" value="1"/>
</dbReference>
<dbReference type="OrthoDB" id="9802489at2"/>
<dbReference type="HOGENOM" id="CLU_072993_1_2_7"/>
<feature type="domain" description="Cupin type-2" evidence="2">
    <location>
        <begin position="74"/>
        <end position="141"/>
    </location>
</feature>
<proteinExistence type="predicted"/>
<dbReference type="PANTHER" id="PTHR43698:SF1">
    <property type="entry name" value="BLL4564 PROTEIN"/>
    <property type="match status" value="1"/>
</dbReference>
<dbReference type="KEGG" id="dvm:DvMF_2945"/>
<evidence type="ECO:0000256" key="1">
    <source>
        <dbReference type="SAM" id="SignalP"/>
    </source>
</evidence>
<accession>B8DSC7</accession>
<evidence type="ECO:0000259" key="2">
    <source>
        <dbReference type="Pfam" id="PF07883"/>
    </source>
</evidence>
<dbReference type="STRING" id="883.DvMF_2945"/>
<dbReference type="Gene3D" id="2.60.120.10">
    <property type="entry name" value="Jelly Rolls"/>
    <property type="match status" value="1"/>
</dbReference>
<dbReference type="InterPro" id="IPR011051">
    <property type="entry name" value="RmlC_Cupin_sf"/>
</dbReference>
<gene>
    <name evidence="3" type="ordered locus">DvMF_2945</name>
</gene>
<keyword evidence="1" id="KW-0732">Signal</keyword>
<dbReference type="AlphaFoldDB" id="B8DSC7"/>
<dbReference type="SUPFAM" id="SSF51182">
    <property type="entry name" value="RmlC-like cupins"/>
    <property type="match status" value="1"/>
</dbReference>
<sequence>MNVLTISLIALCLLVPEIAFSARAHAEEQNGLGQVVILGGSRPSSTAPSGNFTGYVRVDPVFQAQAPARAYGSYVTFEPGARTNWHTHPLGQTLIVTFGTGLTQEWGGPVQVIRQGDVVICPPGVKHWHGAAPDAAMTHLAIGEHVEGKSVEWMEQVTDEQYRTR</sequence>
<evidence type="ECO:0000313" key="3">
    <source>
        <dbReference type="EMBL" id="ACL09882.1"/>
    </source>
</evidence>
<dbReference type="EMBL" id="CP001197">
    <property type="protein sequence ID" value="ACL09882.1"/>
    <property type="molecule type" value="Genomic_DNA"/>
</dbReference>